<comment type="catalytic activity">
    <reaction evidence="1 10">
        <text>Endonucleolytic cleavage to 5'-phosphomonoester.</text>
        <dbReference type="EC" id="3.1.26.4"/>
    </reaction>
</comment>
<dbReference type="EMBL" id="LIRS01000075">
    <property type="protein sequence ID" value="KOY31444.1"/>
    <property type="molecule type" value="Genomic_DNA"/>
</dbReference>
<dbReference type="NCBIfam" id="NF001236">
    <property type="entry name" value="PRK00203.1"/>
    <property type="match status" value="1"/>
</dbReference>
<evidence type="ECO:0000256" key="8">
    <source>
        <dbReference type="ARBA" id="ARBA00022801"/>
    </source>
</evidence>
<evidence type="ECO:0000256" key="6">
    <source>
        <dbReference type="ARBA" id="ARBA00022723"/>
    </source>
</evidence>
<evidence type="ECO:0000256" key="7">
    <source>
        <dbReference type="ARBA" id="ARBA00022759"/>
    </source>
</evidence>
<keyword evidence="7 10" id="KW-0255">Endonuclease</keyword>
<dbReference type="Gene3D" id="3.30.420.10">
    <property type="entry name" value="Ribonuclease H-like superfamily/Ribonuclease H"/>
    <property type="match status" value="1"/>
</dbReference>
<reference evidence="12 13" key="1">
    <citation type="submission" date="2015-07" db="EMBL/GenBank/DDBJ databases">
        <title>Foodborne Vibrio parahaemolyticus Isolates.</title>
        <authorList>
            <person name="Ronholm J."/>
            <person name="Petronella N."/>
            <person name="Kenwell R."/>
            <person name="Banerjee S."/>
        </authorList>
    </citation>
    <scope>NUCLEOTIDE SEQUENCE [LARGE SCALE GENOMIC DNA]</scope>
    <source>
        <strain evidence="12 13">HS-06-05</strain>
    </source>
</reference>
<feature type="binding site" evidence="10">
    <location>
        <position position="18"/>
    </location>
    <ligand>
        <name>Mg(2+)</name>
        <dbReference type="ChEBI" id="CHEBI:18420"/>
        <label>1</label>
    </ligand>
</feature>
<comment type="caution">
    <text evidence="12">The sequence shown here is derived from an EMBL/GenBank/DDBJ whole genome shotgun (WGS) entry which is preliminary data.</text>
</comment>
<evidence type="ECO:0000256" key="9">
    <source>
        <dbReference type="ARBA" id="ARBA00022842"/>
    </source>
</evidence>
<dbReference type="InterPro" id="IPR050092">
    <property type="entry name" value="RNase_H"/>
</dbReference>
<evidence type="ECO:0000256" key="5">
    <source>
        <dbReference type="ARBA" id="ARBA00022722"/>
    </source>
</evidence>
<comment type="cofactor">
    <cofactor evidence="10">
        <name>Mg(2+)</name>
        <dbReference type="ChEBI" id="CHEBI:18420"/>
    </cofactor>
    <text evidence="10">Binds 1 Mg(2+) ion per subunit. May bind a second metal ion at a regulatory site, or after substrate binding.</text>
</comment>
<name>A0AAW3IX33_VIBPH</name>
<organism evidence="12 13">
    <name type="scientific">Vibrio parahaemolyticus</name>
    <dbReference type="NCBI Taxonomy" id="670"/>
    <lineage>
        <taxon>Bacteria</taxon>
        <taxon>Pseudomonadati</taxon>
        <taxon>Pseudomonadota</taxon>
        <taxon>Gammaproteobacteria</taxon>
        <taxon>Vibrionales</taxon>
        <taxon>Vibrionaceae</taxon>
        <taxon>Vibrio</taxon>
    </lineage>
</organism>
<comment type="subcellular location">
    <subcellularLocation>
        <location evidence="10">Cytoplasm</location>
    </subcellularLocation>
</comment>
<dbReference type="GO" id="GO:0003676">
    <property type="term" value="F:nucleic acid binding"/>
    <property type="evidence" value="ECO:0007669"/>
    <property type="project" value="InterPro"/>
</dbReference>
<dbReference type="EC" id="3.1.26.4" evidence="4 10"/>
<keyword evidence="9 10" id="KW-0460">Magnesium</keyword>
<dbReference type="HAMAP" id="MF_00042">
    <property type="entry name" value="RNase_H"/>
    <property type="match status" value="1"/>
</dbReference>
<evidence type="ECO:0000256" key="2">
    <source>
        <dbReference type="ARBA" id="ARBA00005300"/>
    </source>
</evidence>
<dbReference type="GO" id="GO:0043137">
    <property type="term" value="P:DNA replication, removal of RNA primer"/>
    <property type="evidence" value="ECO:0007669"/>
    <property type="project" value="TreeGrafter"/>
</dbReference>
<feature type="binding site" evidence="10">
    <location>
        <position position="56"/>
    </location>
    <ligand>
        <name>Mg(2+)</name>
        <dbReference type="ChEBI" id="CHEBI:18420"/>
        <label>1</label>
    </ligand>
</feature>
<gene>
    <name evidence="10" type="primary">rnhA</name>
    <name evidence="12" type="ORF">ACX05_14645</name>
</gene>
<dbReference type="RefSeq" id="WP_025592914.1">
    <property type="nucleotide sequence ID" value="NZ_CAMFHS010000098.1"/>
</dbReference>
<evidence type="ECO:0000256" key="10">
    <source>
        <dbReference type="HAMAP-Rule" id="MF_00042"/>
    </source>
</evidence>
<feature type="domain" description="RNase H type-1" evidence="11">
    <location>
        <begin position="9"/>
        <end position="153"/>
    </location>
</feature>
<dbReference type="InterPro" id="IPR022892">
    <property type="entry name" value="RNaseHI"/>
</dbReference>
<keyword evidence="6 10" id="KW-0479">Metal-binding</keyword>
<comment type="subunit">
    <text evidence="3 10">Monomer.</text>
</comment>
<dbReference type="CDD" id="cd09278">
    <property type="entry name" value="RNase_HI_prokaryote_like"/>
    <property type="match status" value="1"/>
</dbReference>
<dbReference type="PANTHER" id="PTHR10642">
    <property type="entry name" value="RIBONUCLEASE H1"/>
    <property type="match status" value="1"/>
</dbReference>
<dbReference type="PANTHER" id="PTHR10642:SF26">
    <property type="entry name" value="RIBONUCLEASE H1"/>
    <property type="match status" value="1"/>
</dbReference>
<evidence type="ECO:0000313" key="12">
    <source>
        <dbReference type="EMBL" id="KOY31444.1"/>
    </source>
</evidence>
<sequence>METTVTSNAKEVINAYTDGSCITQKCIGGWAFILTRADKKLERSGHERKTTSNRMELTAAIKALEVIYKKYPNNPITVHTDSQYVKNGITTWIRSWKRNGWRRSDRKPVLNADLWQKLDELNESMNVSWEWVKAHNGHPLNERVHMLAYSAIPQK</sequence>
<evidence type="ECO:0000256" key="1">
    <source>
        <dbReference type="ARBA" id="ARBA00000077"/>
    </source>
</evidence>
<dbReference type="Proteomes" id="UP000037697">
    <property type="component" value="Unassembled WGS sequence"/>
</dbReference>
<dbReference type="InterPro" id="IPR036397">
    <property type="entry name" value="RNaseH_sf"/>
</dbReference>
<dbReference type="GO" id="GO:0000287">
    <property type="term" value="F:magnesium ion binding"/>
    <property type="evidence" value="ECO:0007669"/>
    <property type="project" value="UniProtKB-UniRule"/>
</dbReference>
<dbReference type="SUPFAM" id="SSF53098">
    <property type="entry name" value="Ribonuclease H-like"/>
    <property type="match status" value="1"/>
</dbReference>
<dbReference type="InterPro" id="IPR002156">
    <property type="entry name" value="RNaseH_domain"/>
</dbReference>
<comment type="caution">
    <text evidence="10">Lacks conserved residue(s) required for the propagation of feature annotation.</text>
</comment>
<dbReference type="PROSITE" id="PS50879">
    <property type="entry name" value="RNASE_H_1"/>
    <property type="match status" value="1"/>
</dbReference>
<evidence type="ECO:0000259" key="11">
    <source>
        <dbReference type="PROSITE" id="PS50879"/>
    </source>
</evidence>
<dbReference type="GO" id="GO:0005737">
    <property type="term" value="C:cytoplasm"/>
    <property type="evidence" value="ECO:0007669"/>
    <property type="project" value="UniProtKB-SubCell"/>
</dbReference>
<keyword evidence="10" id="KW-0963">Cytoplasm</keyword>
<evidence type="ECO:0000256" key="3">
    <source>
        <dbReference type="ARBA" id="ARBA00011245"/>
    </source>
</evidence>
<dbReference type="AlphaFoldDB" id="A0AAW3IX33"/>
<protein>
    <recommendedName>
        <fullName evidence="4 10">Ribonuclease H</fullName>
        <shortName evidence="10">RNase H</shortName>
        <ecNumber evidence="4 10">3.1.26.4</ecNumber>
    </recommendedName>
</protein>
<keyword evidence="5 10" id="KW-0540">Nuclease</keyword>
<feature type="binding site" evidence="10">
    <location>
        <position position="81"/>
    </location>
    <ligand>
        <name>Mg(2+)</name>
        <dbReference type="ChEBI" id="CHEBI:18420"/>
        <label>1</label>
    </ligand>
</feature>
<accession>A0AAW3IX33</accession>
<evidence type="ECO:0000313" key="13">
    <source>
        <dbReference type="Proteomes" id="UP000037697"/>
    </source>
</evidence>
<feature type="binding site" evidence="10">
    <location>
        <position position="18"/>
    </location>
    <ligand>
        <name>Mg(2+)</name>
        <dbReference type="ChEBI" id="CHEBI:18420"/>
        <label>2</label>
    </ligand>
</feature>
<dbReference type="GO" id="GO:0004523">
    <property type="term" value="F:RNA-DNA hybrid ribonuclease activity"/>
    <property type="evidence" value="ECO:0007669"/>
    <property type="project" value="UniProtKB-UniRule"/>
</dbReference>
<keyword evidence="8 10" id="KW-0378">Hydrolase</keyword>
<comment type="function">
    <text evidence="10">Endonuclease that specifically degrades the RNA of RNA-DNA hybrids.</text>
</comment>
<dbReference type="Pfam" id="PF00075">
    <property type="entry name" value="RNase_H"/>
    <property type="match status" value="1"/>
</dbReference>
<dbReference type="InterPro" id="IPR012337">
    <property type="entry name" value="RNaseH-like_sf"/>
</dbReference>
<proteinExistence type="inferred from homology"/>
<comment type="similarity">
    <text evidence="2 10">Belongs to the RNase H family.</text>
</comment>
<evidence type="ECO:0000256" key="4">
    <source>
        <dbReference type="ARBA" id="ARBA00012180"/>
    </source>
</evidence>